<evidence type="ECO:0000256" key="9">
    <source>
        <dbReference type="ARBA" id="ARBA00073179"/>
    </source>
</evidence>
<dbReference type="PANTHER" id="PTHR30477">
    <property type="entry name" value="ABC-TRANSPORTER METAL-BINDING PROTEIN"/>
    <property type="match status" value="1"/>
</dbReference>
<keyword evidence="4" id="KW-1003">Cell membrane</keyword>
<evidence type="ECO:0000256" key="7">
    <source>
        <dbReference type="ARBA" id="ARBA00023136"/>
    </source>
</evidence>
<dbReference type="InterPro" id="IPR037294">
    <property type="entry name" value="ABC_BtuC-like"/>
</dbReference>
<name>A0A172ZLD0_9BACL</name>
<organism evidence="12 13">
    <name type="scientific">Paenibacillus bovis</name>
    <dbReference type="NCBI Taxonomy" id="1616788"/>
    <lineage>
        <taxon>Bacteria</taxon>
        <taxon>Bacillati</taxon>
        <taxon>Bacillota</taxon>
        <taxon>Bacilli</taxon>
        <taxon>Bacillales</taxon>
        <taxon>Paenibacillaceae</taxon>
        <taxon>Paenibacillus</taxon>
    </lineage>
</organism>
<feature type="transmembrane region" description="Helical" evidence="11">
    <location>
        <begin position="15"/>
        <end position="36"/>
    </location>
</feature>
<reference evidence="12 13" key="2">
    <citation type="journal article" date="2016" name="Int. J. Syst. Evol. Microbiol.">
        <title>Paenibacillus bovis sp. nov., isolated from raw yak (Bos grunniens) milk.</title>
        <authorList>
            <person name="Gao C."/>
            <person name="Han J."/>
            <person name="Liu Z."/>
            <person name="Xu X."/>
            <person name="Hang F."/>
            <person name="Wu Z."/>
        </authorList>
    </citation>
    <scope>NUCLEOTIDE SEQUENCE [LARGE SCALE GENOMIC DNA]</scope>
    <source>
        <strain evidence="12 13">BD3526</strain>
    </source>
</reference>
<evidence type="ECO:0000256" key="3">
    <source>
        <dbReference type="ARBA" id="ARBA00022448"/>
    </source>
</evidence>
<keyword evidence="5 10" id="KW-0812">Transmembrane</keyword>
<feature type="transmembrane region" description="Helical" evidence="11">
    <location>
        <begin position="230"/>
        <end position="252"/>
    </location>
</feature>
<dbReference type="OrthoDB" id="9788905at2"/>
<evidence type="ECO:0000256" key="6">
    <source>
        <dbReference type="ARBA" id="ARBA00022989"/>
    </source>
</evidence>
<protein>
    <recommendedName>
        <fullName evidence="9">Manganese transport system membrane protein MntC</fullName>
    </recommendedName>
</protein>
<dbReference type="Proteomes" id="UP000078148">
    <property type="component" value="Chromosome"/>
</dbReference>
<keyword evidence="7 11" id="KW-0472">Membrane</keyword>
<keyword evidence="6 11" id="KW-1133">Transmembrane helix</keyword>
<dbReference type="Gene3D" id="1.10.3470.10">
    <property type="entry name" value="ABC transporter involved in vitamin B12 uptake, BtuC"/>
    <property type="match status" value="1"/>
</dbReference>
<evidence type="ECO:0000256" key="1">
    <source>
        <dbReference type="ARBA" id="ARBA00004651"/>
    </source>
</evidence>
<evidence type="ECO:0000256" key="10">
    <source>
        <dbReference type="RuleBase" id="RU003943"/>
    </source>
</evidence>
<evidence type="ECO:0000256" key="11">
    <source>
        <dbReference type="SAM" id="Phobius"/>
    </source>
</evidence>
<evidence type="ECO:0000256" key="4">
    <source>
        <dbReference type="ARBA" id="ARBA00022475"/>
    </source>
</evidence>
<dbReference type="GO" id="GO:0043190">
    <property type="term" value="C:ATP-binding cassette (ABC) transporter complex"/>
    <property type="evidence" value="ECO:0007669"/>
    <property type="project" value="InterPro"/>
</dbReference>
<dbReference type="SUPFAM" id="SSF81345">
    <property type="entry name" value="ABC transporter involved in vitamin B12 uptake, BtuC"/>
    <property type="match status" value="1"/>
</dbReference>
<comment type="subcellular location">
    <subcellularLocation>
        <location evidence="1 10">Cell membrane</location>
        <topology evidence="1 10">Multi-pass membrane protein</topology>
    </subcellularLocation>
</comment>
<evidence type="ECO:0000256" key="8">
    <source>
        <dbReference type="ARBA" id="ARBA00057828"/>
    </source>
</evidence>
<feature type="transmembrane region" description="Helical" evidence="11">
    <location>
        <begin position="69"/>
        <end position="87"/>
    </location>
</feature>
<sequence length="305" mass="32846">MDILVYIVNDPNIRWIILGCMLLGLSSGVIGSFMVLQQKSLIGDALAHAALPGICIAFMLLGVKSTAGFLIGALVAGVLATVGIRWITEHSRIKQDAAMGIVLSFFFGIGVLLLTRIQHSGNGGQSGLDKFLFGQAASMMREDLYLLAGISMLLIAACTLLFKQFKLVSFDRGFARGLGWPVVWLEQIILLLTVFVVVAGIQAVGVVLMSALLITPAVAARYWTDRLHIMILLAGIFGAVSGAAGTVSSSMVSQLPTGPVTVLVATLIFAVSALFAPRRGWLARLWQQRRNRLEWNREGGMPHEQ</sequence>
<feature type="transmembrane region" description="Helical" evidence="11">
    <location>
        <begin position="203"/>
        <end position="223"/>
    </location>
</feature>
<dbReference type="CDD" id="cd06550">
    <property type="entry name" value="TM_ABC_iron-siderophores_like"/>
    <property type="match status" value="1"/>
</dbReference>
<dbReference type="InterPro" id="IPR001626">
    <property type="entry name" value="ABC_TroCD"/>
</dbReference>
<dbReference type="KEGG" id="pbv:AR543_20750"/>
<evidence type="ECO:0000313" key="13">
    <source>
        <dbReference type="Proteomes" id="UP000078148"/>
    </source>
</evidence>
<dbReference type="AlphaFoldDB" id="A0A172ZLD0"/>
<feature type="transmembrane region" description="Helical" evidence="11">
    <location>
        <begin position="99"/>
        <end position="117"/>
    </location>
</feature>
<keyword evidence="3 10" id="KW-0813">Transport</keyword>
<dbReference type="GO" id="GO:0010043">
    <property type="term" value="P:response to zinc ion"/>
    <property type="evidence" value="ECO:0007669"/>
    <property type="project" value="TreeGrafter"/>
</dbReference>
<dbReference type="FunFam" id="1.10.3470.10:FF:000003">
    <property type="entry name" value="Iron ABC transporter permease SitD"/>
    <property type="match status" value="1"/>
</dbReference>
<dbReference type="STRING" id="1616788.AR543_20750"/>
<feature type="transmembrane region" description="Helical" evidence="11">
    <location>
        <begin position="258"/>
        <end position="276"/>
    </location>
</feature>
<feature type="transmembrane region" description="Helical" evidence="11">
    <location>
        <begin position="144"/>
        <end position="162"/>
    </location>
</feature>
<evidence type="ECO:0000313" key="12">
    <source>
        <dbReference type="EMBL" id="ANF98202.1"/>
    </source>
</evidence>
<feature type="transmembrane region" description="Helical" evidence="11">
    <location>
        <begin position="45"/>
        <end position="63"/>
    </location>
</feature>
<comment type="function">
    <text evidence="8">This protein is probably a component of a manganese permease, a binding protein-dependent, ATP-driven transport system.</text>
</comment>
<gene>
    <name evidence="12" type="ORF">AR543_20750</name>
</gene>
<dbReference type="GO" id="GO:0055085">
    <property type="term" value="P:transmembrane transport"/>
    <property type="evidence" value="ECO:0007669"/>
    <property type="project" value="InterPro"/>
</dbReference>
<reference evidence="13" key="1">
    <citation type="submission" date="2015-10" db="EMBL/GenBank/DDBJ databases">
        <title>Genome of Paenibacillus bovis sp. nov.</title>
        <authorList>
            <person name="Wu Z."/>
            <person name="Gao C."/>
            <person name="Liu Z."/>
            <person name="Zheng H."/>
        </authorList>
    </citation>
    <scope>NUCLEOTIDE SEQUENCE [LARGE SCALE GENOMIC DNA]</scope>
    <source>
        <strain evidence="13">BD3526</strain>
    </source>
</reference>
<comment type="similarity">
    <text evidence="2 10">Belongs to the ABC-3 integral membrane protein family.</text>
</comment>
<evidence type="ECO:0000256" key="5">
    <source>
        <dbReference type="ARBA" id="ARBA00022692"/>
    </source>
</evidence>
<dbReference type="Pfam" id="PF00950">
    <property type="entry name" value="ABC-3"/>
    <property type="match status" value="1"/>
</dbReference>
<evidence type="ECO:0000256" key="2">
    <source>
        <dbReference type="ARBA" id="ARBA00008034"/>
    </source>
</evidence>
<dbReference type="GO" id="GO:0071281">
    <property type="term" value="P:cellular response to iron ion"/>
    <property type="evidence" value="ECO:0007669"/>
    <property type="project" value="UniProtKB-ARBA"/>
</dbReference>
<accession>A0A172ZLD0</accession>
<proteinExistence type="inferred from homology"/>
<dbReference type="EMBL" id="CP013023">
    <property type="protein sequence ID" value="ANF98202.1"/>
    <property type="molecule type" value="Genomic_DNA"/>
</dbReference>
<dbReference type="RefSeq" id="WP_060536280.1">
    <property type="nucleotide sequence ID" value="NZ_CP013023.1"/>
</dbReference>
<keyword evidence="13" id="KW-1185">Reference proteome</keyword>
<dbReference type="PANTHER" id="PTHR30477:SF3">
    <property type="entry name" value="METAL TRANSPORT SYSTEM MEMBRANE PROTEIN CT_069-RELATED"/>
    <property type="match status" value="1"/>
</dbReference>